<name>A0A7Y4K1F2_9BACT</name>
<dbReference type="Proteomes" id="UP000528460">
    <property type="component" value="Unassembled WGS sequence"/>
</dbReference>
<dbReference type="EMBL" id="JABFJW010000393">
    <property type="protein sequence ID" value="NOK13957.1"/>
    <property type="molecule type" value="Genomic_DNA"/>
</dbReference>
<proteinExistence type="predicted"/>
<dbReference type="InterPro" id="IPR029058">
    <property type="entry name" value="AB_hydrolase_fold"/>
</dbReference>
<protein>
    <submittedName>
        <fullName evidence="2">Uncharacterized protein</fullName>
    </submittedName>
</protein>
<dbReference type="Gene3D" id="3.40.50.1820">
    <property type="entry name" value="alpha/beta hydrolase"/>
    <property type="match status" value="1"/>
</dbReference>
<organism evidence="2 3">
    <name type="scientific">Corallococcus exercitus</name>
    <dbReference type="NCBI Taxonomy" id="2316736"/>
    <lineage>
        <taxon>Bacteria</taxon>
        <taxon>Pseudomonadati</taxon>
        <taxon>Myxococcota</taxon>
        <taxon>Myxococcia</taxon>
        <taxon>Myxococcales</taxon>
        <taxon>Cystobacterineae</taxon>
        <taxon>Myxococcaceae</taxon>
        <taxon>Corallococcus</taxon>
    </lineage>
</organism>
<dbReference type="AlphaFoldDB" id="A0A7Y4K1F2"/>
<evidence type="ECO:0000256" key="1">
    <source>
        <dbReference type="SAM" id="MobiDB-lite"/>
    </source>
</evidence>
<sequence length="717" mass="76060">MKRLAGRIPRIATVSLHATTVRALTSAAGGHPGSLALRAAANARSGRTAVRKVAATPVASAATSTPSLSAAAVAAAAPNPMSAAGAGGGQGTGPLPAISGILVPNHAYPPLGAPLSAGGMVPLFIAGHPVFIHGRQLAAPTQAVASASSSSSAAVSSSSGGTGVQALVGPPMRGARSKTALTRRASLPAQAHVRRIHTSRDTVNEPLFTALLRKANTLPEGVRLGPAPEHATADNPTWLVPLRQITHHGLSVLQGLDSYSRHAWGDGRMATLIAHAIRDQASALADMLPPETPVVDVPIQELLRLYAAEVNSPKPDVDRLLVWAKTACMEARRVAGDAPLFATDEEGVRDYRLALRMLDEARKSTLSSVKKNYFRELGARVLPRCETDIAYLQALSMLAGYVHIDFDCVLPLTMKTSLLLSVEHQAKVAKTRSVRLARTLLQTGGPHAGVRQYFWEGIDSKGKPTGLLIINSMGTNSDGANRDVVLKAKQVATGSLANIDPKGIGYTASQAAAPRQREIFEGYSKDTVIICTGHSLGASIAAETFILLHTLGFDDTYLATFNGGAFNHDVPEHVLRAARTRAMLVQNQGDPVPYGGRHVLPGLEKIHTAQHVGTIARAEPHFLFPNWPDIINHGIPNEVAQFMYGVPGTASVHLNDQLVRGYRRQLFMALSTYLPWLPNKALTTVLKPDPIEAGKTENSFIEFVPDRDKDGDAPAKL</sequence>
<gene>
    <name evidence="2" type="ORF">HNS30_33425</name>
</gene>
<dbReference type="SUPFAM" id="SSF53474">
    <property type="entry name" value="alpha/beta-Hydrolases"/>
    <property type="match status" value="1"/>
</dbReference>
<reference evidence="2 3" key="1">
    <citation type="submission" date="2020-05" db="EMBL/GenBank/DDBJ databases">
        <authorList>
            <person name="Whitworth D."/>
        </authorList>
    </citation>
    <scope>NUCLEOTIDE SEQUENCE [LARGE SCALE GENOMIC DNA]</scope>
    <source>
        <strain evidence="2 3">CA046A</strain>
    </source>
</reference>
<evidence type="ECO:0000313" key="2">
    <source>
        <dbReference type="EMBL" id="NOK13957.1"/>
    </source>
</evidence>
<dbReference type="RefSeq" id="WP_171421097.1">
    <property type="nucleotide sequence ID" value="NZ_JABFJW010000393.1"/>
</dbReference>
<feature type="region of interest" description="Disordered" evidence="1">
    <location>
        <begin position="152"/>
        <end position="171"/>
    </location>
</feature>
<evidence type="ECO:0000313" key="3">
    <source>
        <dbReference type="Proteomes" id="UP000528460"/>
    </source>
</evidence>
<comment type="caution">
    <text evidence="2">The sequence shown here is derived from an EMBL/GenBank/DDBJ whole genome shotgun (WGS) entry which is preliminary data.</text>
</comment>
<accession>A0A7Y4K1F2</accession>